<protein>
    <recommendedName>
        <fullName evidence="7">Major facilitator superfamily (MFS) profile domain-containing protein</fullName>
    </recommendedName>
</protein>
<dbReference type="GO" id="GO:0016020">
    <property type="term" value="C:membrane"/>
    <property type="evidence" value="ECO:0007669"/>
    <property type="project" value="UniProtKB-SubCell"/>
</dbReference>
<dbReference type="InterPro" id="IPR011701">
    <property type="entry name" value="MFS"/>
</dbReference>
<feature type="transmembrane region" description="Helical" evidence="6">
    <location>
        <begin position="214"/>
        <end position="236"/>
    </location>
</feature>
<feature type="transmembrane region" description="Helical" evidence="6">
    <location>
        <begin position="54"/>
        <end position="73"/>
    </location>
</feature>
<dbReference type="FunFam" id="1.20.1250.20:FF:000057">
    <property type="entry name" value="MFS general substrate transporter"/>
    <property type="match status" value="1"/>
</dbReference>
<organism evidence="8 9">
    <name type="scientific">Alternaria atra</name>
    <dbReference type="NCBI Taxonomy" id="119953"/>
    <lineage>
        <taxon>Eukaryota</taxon>
        <taxon>Fungi</taxon>
        <taxon>Dikarya</taxon>
        <taxon>Ascomycota</taxon>
        <taxon>Pezizomycotina</taxon>
        <taxon>Dothideomycetes</taxon>
        <taxon>Pleosporomycetidae</taxon>
        <taxon>Pleosporales</taxon>
        <taxon>Pleosporineae</taxon>
        <taxon>Pleosporaceae</taxon>
        <taxon>Alternaria</taxon>
        <taxon>Alternaria sect. Ulocladioides</taxon>
    </lineage>
</organism>
<dbReference type="Gene3D" id="1.20.1250.20">
    <property type="entry name" value="MFS general substrate transporter like domains"/>
    <property type="match status" value="2"/>
</dbReference>
<dbReference type="GeneID" id="67017540"/>
<evidence type="ECO:0000256" key="3">
    <source>
        <dbReference type="ARBA" id="ARBA00022692"/>
    </source>
</evidence>
<keyword evidence="4 6" id="KW-1133">Transmembrane helix</keyword>
<dbReference type="RefSeq" id="XP_043164102.1">
    <property type="nucleotide sequence ID" value="XM_043308167.1"/>
</dbReference>
<evidence type="ECO:0000256" key="6">
    <source>
        <dbReference type="SAM" id="Phobius"/>
    </source>
</evidence>
<feature type="transmembrane region" description="Helical" evidence="6">
    <location>
        <begin position="120"/>
        <end position="140"/>
    </location>
</feature>
<feature type="transmembrane region" description="Helical" evidence="6">
    <location>
        <begin position="368"/>
        <end position="389"/>
    </location>
</feature>
<dbReference type="InterPro" id="IPR020846">
    <property type="entry name" value="MFS_dom"/>
</dbReference>
<keyword evidence="9" id="KW-1185">Reference proteome</keyword>
<dbReference type="FunFam" id="1.20.1250.20:FF:000013">
    <property type="entry name" value="MFS general substrate transporter"/>
    <property type="match status" value="1"/>
</dbReference>
<comment type="caution">
    <text evidence="8">The sequence shown here is derived from an EMBL/GenBank/DDBJ whole genome shotgun (WGS) entry which is preliminary data.</text>
</comment>
<gene>
    <name evidence="8" type="ORF">ALTATR162_LOCUS573</name>
</gene>
<feature type="transmembrane region" description="Helical" evidence="6">
    <location>
        <begin position="395"/>
        <end position="416"/>
    </location>
</feature>
<dbReference type="PROSITE" id="PS50850">
    <property type="entry name" value="MFS"/>
    <property type="match status" value="1"/>
</dbReference>
<feature type="transmembrane region" description="Helical" evidence="6">
    <location>
        <begin position="183"/>
        <end position="202"/>
    </location>
</feature>
<dbReference type="OrthoDB" id="2250022at2759"/>
<keyword evidence="3 6" id="KW-0812">Transmembrane</keyword>
<evidence type="ECO:0000256" key="2">
    <source>
        <dbReference type="ARBA" id="ARBA00022448"/>
    </source>
</evidence>
<accession>A0A8J2HVL0</accession>
<dbReference type="AlphaFoldDB" id="A0A8J2HVL0"/>
<evidence type="ECO:0000256" key="5">
    <source>
        <dbReference type="ARBA" id="ARBA00023136"/>
    </source>
</evidence>
<feature type="domain" description="Major facilitator superfamily (MFS) profile" evidence="7">
    <location>
        <begin position="54"/>
        <end position="486"/>
    </location>
</feature>
<evidence type="ECO:0000313" key="8">
    <source>
        <dbReference type="EMBL" id="CAG5139818.1"/>
    </source>
</evidence>
<evidence type="ECO:0000256" key="1">
    <source>
        <dbReference type="ARBA" id="ARBA00004141"/>
    </source>
</evidence>
<name>A0A8J2HVL0_9PLEO</name>
<dbReference type="EMBL" id="CAJRGZ010000015">
    <property type="protein sequence ID" value="CAG5139818.1"/>
    <property type="molecule type" value="Genomic_DNA"/>
</dbReference>
<proteinExistence type="predicted"/>
<keyword evidence="2" id="KW-0813">Transport</keyword>
<dbReference type="InterPro" id="IPR036259">
    <property type="entry name" value="MFS_trans_sf"/>
</dbReference>
<evidence type="ECO:0000313" key="9">
    <source>
        <dbReference type="Proteomes" id="UP000676310"/>
    </source>
</evidence>
<comment type="subcellular location">
    <subcellularLocation>
        <location evidence="1">Membrane</location>
        <topology evidence="1">Multi-pass membrane protein</topology>
    </subcellularLocation>
</comment>
<sequence>MDVEKHSLEKDLACEHIEAAKESRNPVPEILRNHTPEQLTALEKKLVRKIDFRALPILIVLFLLNVLDRNAIANARLGGLEATLGIDDVQYQTAVMVLWAGYISMMIPSNMLLSIFKPRLYLPTVVIIWGIVSGATGFVQNHAGLVALRFLVGVTEAPYFPGCIFFLSCWYTRKELPSRIATFYSGYTLSSAFGGLIAAGIVDGMEGLGGYPSWRWIFILEGALTILIAFAGYALLPNYPSNTSFLSPEETAMAQWRLNRENDGVADEVNDSVFVGLRQAFSDPKVVRIFFYLMVFSSELYNVRHTAKLKALTCAVVSMSFTYFFPSIVQTLGFPRVETLLLTAPPYFLAFVFSVLNSWHSGRSGEHCFHIVAACVISAVGQIISMSTYQTGPRYFAMFLQAMGSFSAFQLILPWVSATVARPKAKRAVTLALATAVSNATNIATAYLYPAWSAPLYRMGCIVLTVALLCCATASLVLRFWLQKLNRKSDQAVGLEGVANGPGLLFRYTL</sequence>
<dbReference type="SUPFAM" id="SSF103473">
    <property type="entry name" value="MFS general substrate transporter"/>
    <property type="match status" value="1"/>
</dbReference>
<dbReference type="GO" id="GO:0022857">
    <property type="term" value="F:transmembrane transporter activity"/>
    <property type="evidence" value="ECO:0007669"/>
    <property type="project" value="InterPro"/>
</dbReference>
<feature type="transmembrane region" description="Helical" evidence="6">
    <location>
        <begin position="311"/>
        <end position="333"/>
    </location>
</feature>
<evidence type="ECO:0000256" key="4">
    <source>
        <dbReference type="ARBA" id="ARBA00022989"/>
    </source>
</evidence>
<dbReference type="Proteomes" id="UP000676310">
    <property type="component" value="Unassembled WGS sequence"/>
</dbReference>
<reference evidence="8" key="1">
    <citation type="submission" date="2021-05" db="EMBL/GenBank/DDBJ databases">
        <authorList>
            <person name="Stam R."/>
        </authorList>
    </citation>
    <scope>NUCLEOTIDE SEQUENCE</scope>
    <source>
        <strain evidence="8">CS162</strain>
    </source>
</reference>
<feature type="transmembrane region" description="Helical" evidence="6">
    <location>
        <begin position="456"/>
        <end position="482"/>
    </location>
</feature>
<feature type="transmembrane region" description="Helical" evidence="6">
    <location>
        <begin position="93"/>
        <end position="113"/>
    </location>
</feature>
<dbReference type="Pfam" id="PF07690">
    <property type="entry name" value="MFS_1"/>
    <property type="match status" value="1"/>
</dbReference>
<dbReference type="PANTHER" id="PTHR43791">
    <property type="entry name" value="PERMEASE-RELATED"/>
    <property type="match status" value="1"/>
</dbReference>
<dbReference type="PANTHER" id="PTHR43791:SF20">
    <property type="entry name" value="TRANSPORTER, PUTATIVE (AFU_ORTHOLOGUE AFUA_3G14670)-RELATED"/>
    <property type="match status" value="1"/>
</dbReference>
<keyword evidence="5 6" id="KW-0472">Membrane</keyword>
<evidence type="ECO:0000259" key="7">
    <source>
        <dbReference type="PROSITE" id="PS50850"/>
    </source>
</evidence>
<feature type="transmembrane region" description="Helical" evidence="6">
    <location>
        <begin position="428"/>
        <end position="450"/>
    </location>
</feature>
<feature type="transmembrane region" description="Helical" evidence="6">
    <location>
        <begin position="146"/>
        <end position="171"/>
    </location>
</feature>
<feature type="transmembrane region" description="Helical" evidence="6">
    <location>
        <begin position="339"/>
        <end position="356"/>
    </location>
</feature>